<dbReference type="VEuPathDB" id="CryptoDB:Cvel_8108"/>
<reference evidence="1" key="1">
    <citation type="submission" date="2014-11" db="EMBL/GenBank/DDBJ databases">
        <authorList>
            <person name="Otto D Thomas"/>
            <person name="Naeem Raeece"/>
        </authorList>
    </citation>
    <scope>NUCLEOTIDE SEQUENCE</scope>
</reference>
<accession>A0A0G4HRP0</accession>
<proteinExistence type="predicted"/>
<dbReference type="EMBL" id="CDMZ01003604">
    <property type="protein sequence ID" value="CEM46971.1"/>
    <property type="molecule type" value="Genomic_DNA"/>
</dbReference>
<evidence type="ECO:0000313" key="1">
    <source>
        <dbReference type="EMBL" id="CEM46971.1"/>
    </source>
</evidence>
<name>A0A0G4HRP0_9ALVE</name>
<dbReference type="AlphaFoldDB" id="A0A0G4HRP0"/>
<organism evidence="1">
    <name type="scientific">Chromera velia CCMP2878</name>
    <dbReference type="NCBI Taxonomy" id="1169474"/>
    <lineage>
        <taxon>Eukaryota</taxon>
        <taxon>Sar</taxon>
        <taxon>Alveolata</taxon>
        <taxon>Colpodellida</taxon>
        <taxon>Chromeraceae</taxon>
        <taxon>Chromera</taxon>
    </lineage>
</organism>
<sequence length="207" mass="22389">MVPHLVRRKVLDPNFQLPALSASASAFLNPPAEGERGGVQAAKGNKLDLERVSEGLAVELFQSAISSGAALADSVERAHVGDFASHLLSKSAKTLEVLNPTDLPPEVSNREIVFHLLLFGCVVMKGGHVRAEFLGPGQCPPDIACNCLRGHEMAHDRADAHLTATPMCSKLQYQCLVATPESLDRPFHEVRLPEKEEEEELINDGGR</sequence>
<gene>
    <name evidence="1" type="ORF">Cvel_8108</name>
</gene>
<protein>
    <submittedName>
        <fullName evidence="1">Uncharacterized protein</fullName>
    </submittedName>
</protein>